<reference evidence="5 7" key="2">
    <citation type="journal article" date="2013" name="Nature">
        <title>Insights into bilaterian evolution from three spiralian genomes.</title>
        <authorList>
            <person name="Simakov O."/>
            <person name="Marletaz F."/>
            <person name="Cho S.J."/>
            <person name="Edsinger-Gonzales E."/>
            <person name="Havlak P."/>
            <person name="Hellsten U."/>
            <person name="Kuo D.H."/>
            <person name="Larsson T."/>
            <person name="Lv J."/>
            <person name="Arendt D."/>
            <person name="Savage R."/>
            <person name="Osoegawa K."/>
            <person name="de Jong P."/>
            <person name="Grimwood J."/>
            <person name="Chapman J.A."/>
            <person name="Shapiro H."/>
            <person name="Aerts A."/>
            <person name="Otillar R.P."/>
            <person name="Terry A.Y."/>
            <person name="Boore J.L."/>
            <person name="Grigoriev I.V."/>
            <person name="Lindberg D.R."/>
            <person name="Seaver E.C."/>
            <person name="Weisblat D.A."/>
            <person name="Putnam N.H."/>
            <person name="Rokhsar D.S."/>
        </authorList>
    </citation>
    <scope>NUCLEOTIDE SEQUENCE</scope>
    <source>
        <strain evidence="5 7">I ESC-2004</strain>
    </source>
</reference>
<evidence type="ECO:0000313" key="7">
    <source>
        <dbReference type="Proteomes" id="UP000014760"/>
    </source>
</evidence>
<dbReference type="SUPFAM" id="SSF56436">
    <property type="entry name" value="C-type lectin-like"/>
    <property type="match status" value="1"/>
</dbReference>
<proteinExistence type="predicted"/>
<dbReference type="EMBL" id="KB294139">
    <property type="protein sequence ID" value="ELU14957.1"/>
    <property type="molecule type" value="Genomic_DNA"/>
</dbReference>
<dbReference type="PROSITE" id="PS00615">
    <property type="entry name" value="C_TYPE_LECTIN_1"/>
    <property type="match status" value="1"/>
</dbReference>
<dbReference type="InterPro" id="IPR016186">
    <property type="entry name" value="C-type_lectin-like/link_sf"/>
</dbReference>
<feature type="region of interest" description="Disordered" evidence="2">
    <location>
        <begin position="283"/>
        <end position="315"/>
    </location>
</feature>
<dbReference type="InterPro" id="IPR001304">
    <property type="entry name" value="C-type_lectin-like"/>
</dbReference>
<feature type="domain" description="C-type lectin" evidence="4">
    <location>
        <begin position="1"/>
        <end position="39"/>
    </location>
</feature>
<dbReference type="Gene3D" id="3.10.100.10">
    <property type="entry name" value="Mannose-Binding Protein A, subunit A"/>
    <property type="match status" value="1"/>
</dbReference>
<reference evidence="7" key="1">
    <citation type="submission" date="2012-12" db="EMBL/GenBank/DDBJ databases">
        <authorList>
            <person name="Hellsten U."/>
            <person name="Grimwood J."/>
            <person name="Chapman J.A."/>
            <person name="Shapiro H."/>
            <person name="Aerts A."/>
            <person name="Otillar R.P."/>
            <person name="Terry A.Y."/>
            <person name="Boore J.L."/>
            <person name="Simakov O."/>
            <person name="Marletaz F."/>
            <person name="Cho S.-J."/>
            <person name="Edsinger-Gonzales E."/>
            <person name="Havlak P."/>
            <person name="Kuo D.-H."/>
            <person name="Larsson T."/>
            <person name="Lv J."/>
            <person name="Arendt D."/>
            <person name="Savage R."/>
            <person name="Osoegawa K."/>
            <person name="de Jong P."/>
            <person name="Lindberg D.R."/>
            <person name="Seaver E.C."/>
            <person name="Weisblat D.A."/>
            <person name="Putnam N.H."/>
            <person name="Grigoriev I.V."/>
            <person name="Rokhsar D.S."/>
        </authorList>
    </citation>
    <scope>NUCLEOTIDE SEQUENCE</scope>
    <source>
        <strain evidence="7">I ESC-2004</strain>
    </source>
</reference>
<evidence type="ECO:0000256" key="2">
    <source>
        <dbReference type="SAM" id="MobiDB-lite"/>
    </source>
</evidence>
<evidence type="ECO:0000313" key="5">
    <source>
        <dbReference type="EMBL" id="ELU14957.1"/>
    </source>
</evidence>
<dbReference type="OrthoDB" id="6110379at2759"/>
<dbReference type="EnsemblMetazoa" id="CapteT212885">
    <property type="protein sequence ID" value="CapteP212885"/>
    <property type="gene ID" value="CapteG212885"/>
</dbReference>
<keyword evidence="3" id="KW-0472">Membrane</keyword>
<keyword evidence="7" id="KW-1185">Reference proteome</keyword>
<dbReference type="AlphaFoldDB" id="R7V8W4"/>
<sequence length="315" mass="34392">METKWAQYEPSGGQLCARLENTGEWFDKQCSNRYNYICEKPILHQPTPAAGMPDAPTTIEGNSVSRQPQNTSETTSGKGSPNNLPIIIGAAVGGVLLGVLITGIVFIVVYRRKKRKHQIKRSEPTKHRFGLSAQDIRVVSEYDSNATYVNKIPCVALATAERSNKASDVNGFDVNALTNEYDNPAEKKKIANQNAPNSNDDGAYATMNEIETSFPDVIPKKTPAVKATSKPRIPTKPKFLKFVSTESVESIAGSVGSMGSMGSVGSIATECGSVEQLYAVVDKSKKKKKQTDEEIEQMYAKPMKKSKNDFSSDEE</sequence>
<dbReference type="InterPro" id="IPR016187">
    <property type="entry name" value="CTDL_fold"/>
</dbReference>
<dbReference type="EMBL" id="AMQN01038297">
    <property type="status" value="NOT_ANNOTATED_CDS"/>
    <property type="molecule type" value="Genomic_DNA"/>
</dbReference>
<feature type="compositionally biased region" description="Basic and acidic residues" evidence="2">
    <location>
        <begin position="306"/>
        <end position="315"/>
    </location>
</feature>
<evidence type="ECO:0000313" key="6">
    <source>
        <dbReference type="EnsemblMetazoa" id="CapteP212885"/>
    </source>
</evidence>
<dbReference type="Proteomes" id="UP000014760">
    <property type="component" value="Unassembled WGS sequence"/>
</dbReference>
<reference evidence="6" key="3">
    <citation type="submission" date="2015-06" db="UniProtKB">
        <authorList>
            <consortium name="EnsemblMetazoa"/>
        </authorList>
    </citation>
    <scope>IDENTIFICATION</scope>
</reference>
<name>R7V8W4_CAPTE</name>
<dbReference type="CDD" id="cd12087">
    <property type="entry name" value="TM_EGFR-like"/>
    <property type="match status" value="1"/>
</dbReference>
<evidence type="ECO:0000256" key="1">
    <source>
        <dbReference type="ARBA" id="ARBA00023157"/>
    </source>
</evidence>
<accession>R7V8W4</accession>
<gene>
    <name evidence="5" type="ORF">CAPTEDRAFT_212885</name>
</gene>
<keyword evidence="3" id="KW-1133">Transmembrane helix</keyword>
<dbReference type="HOGENOM" id="CLU_053400_0_0_1"/>
<feature type="transmembrane region" description="Helical" evidence="3">
    <location>
        <begin position="86"/>
        <end position="110"/>
    </location>
</feature>
<keyword evidence="1" id="KW-1015">Disulfide bond</keyword>
<dbReference type="PROSITE" id="PS50041">
    <property type="entry name" value="C_TYPE_LECTIN_2"/>
    <property type="match status" value="1"/>
</dbReference>
<organism evidence="5">
    <name type="scientific">Capitella teleta</name>
    <name type="common">Polychaete worm</name>
    <dbReference type="NCBI Taxonomy" id="283909"/>
    <lineage>
        <taxon>Eukaryota</taxon>
        <taxon>Metazoa</taxon>
        <taxon>Spiralia</taxon>
        <taxon>Lophotrochozoa</taxon>
        <taxon>Annelida</taxon>
        <taxon>Polychaeta</taxon>
        <taxon>Sedentaria</taxon>
        <taxon>Scolecida</taxon>
        <taxon>Capitellidae</taxon>
        <taxon>Capitella</taxon>
    </lineage>
</organism>
<evidence type="ECO:0000256" key="3">
    <source>
        <dbReference type="SAM" id="Phobius"/>
    </source>
</evidence>
<evidence type="ECO:0000259" key="4">
    <source>
        <dbReference type="PROSITE" id="PS50041"/>
    </source>
</evidence>
<keyword evidence="3" id="KW-0812">Transmembrane</keyword>
<feature type="region of interest" description="Disordered" evidence="2">
    <location>
        <begin position="47"/>
        <end position="80"/>
    </location>
</feature>
<feature type="compositionally biased region" description="Polar residues" evidence="2">
    <location>
        <begin position="59"/>
        <end position="80"/>
    </location>
</feature>
<protein>
    <recommendedName>
        <fullName evidence="4">C-type lectin domain-containing protein</fullName>
    </recommendedName>
</protein>
<dbReference type="InterPro" id="IPR018378">
    <property type="entry name" value="C-type_lectin_CS"/>
</dbReference>
<dbReference type="CDD" id="cd00037">
    <property type="entry name" value="CLECT"/>
    <property type="match status" value="1"/>
</dbReference>